<dbReference type="EMBL" id="CM035420">
    <property type="protein sequence ID" value="KAH7404201.1"/>
    <property type="molecule type" value="Genomic_DNA"/>
</dbReference>
<gene>
    <name evidence="3" type="ORF">KP509_15G015100</name>
</gene>
<dbReference type="FunFam" id="1.25.40.10:FF:000285">
    <property type="entry name" value="Pentatricopeptide repeat-containing protein, chloroplastic"/>
    <property type="match status" value="1"/>
</dbReference>
<dbReference type="GO" id="GO:0009451">
    <property type="term" value="P:RNA modification"/>
    <property type="evidence" value="ECO:0007669"/>
    <property type="project" value="InterPro"/>
</dbReference>
<dbReference type="InterPro" id="IPR011990">
    <property type="entry name" value="TPR-like_helical_dom_sf"/>
</dbReference>
<feature type="repeat" description="PPR" evidence="2">
    <location>
        <begin position="417"/>
        <end position="451"/>
    </location>
</feature>
<reference evidence="3" key="1">
    <citation type="submission" date="2021-08" db="EMBL/GenBank/DDBJ databases">
        <title>WGS assembly of Ceratopteris richardii.</title>
        <authorList>
            <person name="Marchant D.B."/>
            <person name="Chen G."/>
            <person name="Jenkins J."/>
            <person name="Shu S."/>
            <person name="Leebens-Mack J."/>
            <person name="Grimwood J."/>
            <person name="Schmutz J."/>
            <person name="Soltis P."/>
            <person name="Soltis D."/>
            <person name="Chen Z.-H."/>
        </authorList>
    </citation>
    <scope>NUCLEOTIDE SEQUENCE</scope>
    <source>
        <strain evidence="3">Whitten #5841</strain>
        <tissue evidence="3">Leaf</tissue>
    </source>
</reference>
<dbReference type="Pfam" id="PF13041">
    <property type="entry name" value="PPR_2"/>
    <property type="match status" value="4"/>
</dbReference>
<keyword evidence="4" id="KW-1185">Reference proteome</keyword>
<dbReference type="Pfam" id="PF01535">
    <property type="entry name" value="PPR"/>
    <property type="match status" value="2"/>
</dbReference>
<dbReference type="FunFam" id="1.25.40.10:FF:000158">
    <property type="entry name" value="pentatricopeptide repeat-containing protein At2g33680"/>
    <property type="match status" value="1"/>
</dbReference>
<protein>
    <recommendedName>
        <fullName evidence="5">Pentatricopeptide repeat-containing protein</fullName>
    </recommendedName>
</protein>
<dbReference type="PROSITE" id="PS51375">
    <property type="entry name" value="PPR"/>
    <property type="match status" value="4"/>
</dbReference>
<evidence type="ECO:0000313" key="4">
    <source>
        <dbReference type="Proteomes" id="UP000825935"/>
    </source>
</evidence>
<dbReference type="InterPro" id="IPR046960">
    <property type="entry name" value="PPR_At4g14850-like_plant"/>
</dbReference>
<dbReference type="PANTHER" id="PTHR47926:SF382">
    <property type="entry name" value="PENTACOTRIPEPTIDE-REPEAT REGION OF PRORP DOMAIN-CONTAINING PROTEIN"/>
    <property type="match status" value="1"/>
</dbReference>
<dbReference type="FunFam" id="1.25.40.10:FF:000353">
    <property type="entry name" value="Pentatricopeptide repeat-containing protein At4g39530"/>
    <property type="match status" value="1"/>
</dbReference>
<dbReference type="PANTHER" id="PTHR47926">
    <property type="entry name" value="PENTATRICOPEPTIDE REPEAT-CONTAINING PROTEIN"/>
    <property type="match status" value="1"/>
</dbReference>
<evidence type="ECO:0000313" key="3">
    <source>
        <dbReference type="EMBL" id="KAH7404201.1"/>
    </source>
</evidence>
<name>A0A8T2T194_CERRI</name>
<evidence type="ECO:0008006" key="5">
    <source>
        <dbReference type="Google" id="ProtNLM"/>
    </source>
</evidence>
<dbReference type="Gene3D" id="1.25.40.10">
    <property type="entry name" value="Tetratricopeptide repeat domain"/>
    <property type="match status" value="4"/>
</dbReference>
<dbReference type="AlphaFoldDB" id="A0A8T2T194"/>
<dbReference type="InterPro" id="IPR002885">
    <property type="entry name" value="PPR_rpt"/>
</dbReference>
<feature type="repeat" description="PPR" evidence="2">
    <location>
        <begin position="111"/>
        <end position="145"/>
    </location>
</feature>
<feature type="repeat" description="PPR" evidence="2">
    <location>
        <begin position="315"/>
        <end position="349"/>
    </location>
</feature>
<dbReference type="GO" id="GO:0003723">
    <property type="term" value="F:RNA binding"/>
    <property type="evidence" value="ECO:0007669"/>
    <property type="project" value="InterPro"/>
</dbReference>
<dbReference type="Proteomes" id="UP000825935">
    <property type="component" value="Chromosome 15"/>
</dbReference>
<dbReference type="FunFam" id="1.25.40.10:FF:000031">
    <property type="entry name" value="Pentatricopeptide repeat-containing protein mitochondrial"/>
    <property type="match status" value="1"/>
</dbReference>
<proteinExistence type="predicted"/>
<dbReference type="GO" id="GO:0048731">
    <property type="term" value="P:system development"/>
    <property type="evidence" value="ECO:0007669"/>
    <property type="project" value="UniProtKB-ARBA"/>
</dbReference>
<keyword evidence="1" id="KW-0677">Repeat</keyword>
<dbReference type="OrthoDB" id="609013at2759"/>
<evidence type="ECO:0000256" key="1">
    <source>
        <dbReference type="ARBA" id="ARBA00022737"/>
    </source>
</evidence>
<sequence>MSLSREGLQRISELSTLGTQLGKKPQCRLKHDEDFIVYCSGRPYDVAIVTWLKSCADEKDFHSGSRLHADTVKRGSLQSNSFLGSTIVNLYAKCGAFGKAQQVLDELPRSHIVSWNSLIAGFSQHDRGRDALECFERMLGEGLSPDPITFACTLKACGSMGAMEKGRKLHADIVRQGFLSTNIVLGNALVDMYAKCGMMEKAQKVFWDLPSKNVISWTTLIAGYSQHNCGEAALICFELMQQEGLSPNAMTFACAFKACASVGALVKGKHLHFEVVSKGLLGKDIVLGNALMIMYIKCGYLMKAQQVFDELPNRNVVSWTALITGYCLHGHGEEALSCFDKMKKNGFSPNVMTFSCIIKACGSIGAAEKGEEIFVEIARMGFWGSNTAVGNALVDMYAKCGELMKAREVFEALPVQDVISWTSLIAGYCEQGYCEEAFDCFEGMRIGGFFPDAVTFACILKACVSLGASDRGQSYFEIMSTRYGIAPTLEHHTCMITLFGRDGYFNNATKMIRRMQYFNSRVGWSTLIGACQKWGNSKLGRLAFEHSV</sequence>
<comment type="caution">
    <text evidence="3">The sequence shown here is derived from an EMBL/GenBank/DDBJ whole genome shotgun (WGS) entry which is preliminary data.</text>
</comment>
<dbReference type="NCBIfam" id="TIGR00756">
    <property type="entry name" value="PPR"/>
    <property type="match status" value="4"/>
</dbReference>
<feature type="repeat" description="PPR" evidence="2">
    <location>
        <begin position="213"/>
        <end position="247"/>
    </location>
</feature>
<accession>A0A8T2T194</accession>
<organism evidence="3 4">
    <name type="scientific">Ceratopteris richardii</name>
    <name type="common">Triangle waterfern</name>
    <dbReference type="NCBI Taxonomy" id="49495"/>
    <lineage>
        <taxon>Eukaryota</taxon>
        <taxon>Viridiplantae</taxon>
        <taxon>Streptophyta</taxon>
        <taxon>Embryophyta</taxon>
        <taxon>Tracheophyta</taxon>
        <taxon>Polypodiopsida</taxon>
        <taxon>Polypodiidae</taxon>
        <taxon>Polypodiales</taxon>
        <taxon>Pteridineae</taxon>
        <taxon>Pteridaceae</taxon>
        <taxon>Parkerioideae</taxon>
        <taxon>Ceratopteris</taxon>
    </lineage>
</organism>
<evidence type="ECO:0000256" key="2">
    <source>
        <dbReference type="PROSITE-ProRule" id="PRU00708"/>
    </source>
</evidence>
<dbReference type="OMA" id="TTCYERN"/>